<dbReference type="EMBL" id="MU004198">
    <property type="protein sequence ID" value="KAF2490045.1"/>
    <property type="molecule type" value="Genomic_DNA"/>
</dbReference>
<accession>A0A6A6QCC9</accession>
<proteinExistence type="predicted"/>
<evidence type="ECO:0000313" key="1">
    <source>
        <dbReference type="EMBL" id="KAF2490045.1"/>
    </source>
</evidence>
<organism evidence="1 2">
    <name type="scientific">Lophium mytilinum</name>
    <dbReference type="NCBI Taxonomy" id="390894"/>
    <lineage>
        <taxon>Eukaryota</taxon>
        <taxon>Fungi</taxon>
        <taxon>Dikarya</taxon>
        <taxon>Ascomycota</taxon>
        <taxon>Pezizomycotina</taxon>
        <taxon>Dothideomycetes</taxon>
        <taxon>Pleosporomycetidae</taxon>
        <taxon>Mytilinidiales</taxon>
        <taxon>Mytilinidiaceae</taxon>
        <taxon>Lophium</taxon>
    </lineage>
</organism>
<sequence>MKNSTRVPNSLNLLVAIKIAVIEPVLQPSMTTVLAEVPRVRSSKYGNITCRVWVKEALLKLDELGYIKLIKTVEWIEDDAILKAGGNRPRGVRTVISSSGSEA</sequence>
<gene>
    <name evidence="1" type="ORF">BU16DRAFT_169152</name>
</gene>
<dbReference type="Proteomes" id="UP000799750">
    <property type="component" value="Unassembled WGS sequence"/>
</dbReference>
<dbReference type="AlphaFoldDB" id="A0A6A6QCC9"/>
<name>A0A6A6QCC9_9PEZI</name>
<reference evidence="1" key="1">
    <citation type="journal article" date="2020" name="Stud. Mycol.">
        <title>101 Dothideomycetes genomes: a test case for predicting lifestyles and emergence of pathogens.</title>
        <authorList>
            <person name="Haridas S."/>
            <person name="Albert R."/>
            <person name="Binder M."/>
            <person name="Bloem J."/>
            <person name="Labutti K."/>
            <person name="Salamov A."/>
            <person name="Andreopoulos B."/>
            <person name="Baker S."/>
            <person name="Barry K."/>
            <person name="Bills G."/>
            <person name="Bluhm B."/>
            <person name="Cannon C."/>
            <person name="Castanera R."/>
            <person name="Culley D."/>
            <person name="Daum C."/>
            <person name="Ezra D."/>
            <person name="Gonzalez J."/>
            <person name="Henrissat B."/>
            <person name="Kuo A."/>
            <person name="Liang C."/>
            <person name="Lipzen A."/>
            <person name="Lutzoni F."/>
            <person name="Magnuson J."/>
            <person name="Mondo S."/>
            <person name="Nolan M."/>
            <person name="Ohm R."/>
            <person name="Pangilinan J."/>
            <person name="Park H.-J."/>
            <person name="Ramirez L."/>
            <person name="Alfaro M."/>
            <person name="Sun H."/>
            <person name="Tritt A."/>
            <person name="Yoshinaga Y."/>
            <person name="Zwiers L.-H."/>
            <person name="Turgeon B."/>
            <person name="Goodwin S."/>
            <person name="Spatafora J."/>
            <person name="Crous P."/>
            <person name="Grigoriev I."/>
        </authorList>
    </citation>
    <scope>NUCLEOTIDE SEQUENCE</scope>
    <source>
        <strain evidence="1">CBS 269.34</strain>
    </source>
</reference>
<dbReference type="OrthoDB" id="3016366at2759"/>
<protein>
    <submittedName>
        <fullName evidence="1">Uncharacterized protein</fullName>
    </submittedName>
</protein>
<keyword evidence="2" id="KW-1185">Reference proteome</keyword>
<evidence type="ECO:0000313" key="2">
    <source>
        <dbReference type="Proteomes" id="UP000799750"/>
    </source>
</evidence>